<accession>A0A2P4ZYJ2</accession>
<name>A0A2P4ZYJ2_9HYPO</name>
<organism evidence="2 3">
    <name type="scientific">Trichoderma gamsii</name>
    <dbReference type="NCBI Taxonomy" id="398673"/>
    <lineage>
        <taxon>Eukaryota</taxon>
        <taxon>Fungi</taxon>
        <taxon>Dikarya</taxon>
        <taxon>Ascomycota</taxon>
        <taxon>Pezizomycotina</taxon>
        <taxon>Sordariomycetes</taxon>
        <taxon>Hypocreomycetidae</taxon>
        <taxon>Hypocreales</taxon>
        <taxon>Hypocreaceae</taxon>
        <taxon>Trichoderma</taxon>
    </lineage>
</organism>
<comment type="caution">
    <text evidence="2">The sequence shown here is derived from an EMBL/GenBank/DDBJ whole genome shotgun (WGS) entry which is preliminary data.</text>
</comment>
<dbReference type="AlphaFoldDB" id="A0A2P4ZYJ2"/>
<keyword evidence="3" id="KW-1185">Reference proteome</keyword>
<proteinExistence type="predicted"/>
<evidence type="ECO:0000313" key="3">
    <source>
        <dbReference type="Proteomes" id="UP000054821"/>
    </source>
</evidence>
<protein>
    <submittedName>
        <fullName evidence="2">Uncharacterized protein</fullName>
    </submittedName>
</protein>
<dbReference type="RefSeq" id="XP_024406407.1">
    <property type="nucleotide sequence ID" value="XM_024548796.1"/>
</dbReference>
<gene>
    <name evidence="2" type="ORF">TGAM01_v201599</name>
</gene>
<reference evidence="2 3" key="1">
    <citation type="journal article" date="2016" name="Genome Announc.">
        <title>Draft Whole-Genome Sequence of Trichoderma gamsii T6085, a Promising Biocontrol Agent of Fusarium Head Blight on Wheat.</title>
        <authorList>
            <person name="Baroncelli R."/>
            <person name="Zapparata A."/>
            <person name="Piaggeschi G."/>
            <person name="Sarrocco S."/>
            <person name="Vannacci G."/>
        </authorList>
    </citation>
    <scope>NUCLEOTIDE SEQUENCE [LARGE SCALE GENOMIC DNA]</scope>
    <source>
        <strain evidence="2 3">T6085</strain>
    </source>
</reference>
<feature type="region of interest" description="Disordered" evidence="1">
    <location>
        <begin position="1"/>
        <end position="33"/>
    </location>
</feature>
<dbReference type="Proteomes" id="UP000054821">
    <property type="component" value="Unassembled WGS sequence"/>
</dbReference>
<evidence type="ECO:0000256" key="1">
    <source>
        <dbReference type="SAM" id="MobiDB-lite"/>
    </source>
</evidence>
<dbReference type="EMBL" id="JPDN02000004">
    <property type="protein sequence ID" value="PON29350.1"/>
    <property type="molecule type" value="Genomic_DNA"/>
</dbReference>
<sequence>MPSRRCTNAVKPSTSGMATTHRPLAARSQNCCV</sequence>
<dbReference type="GeneID" id="36347335"/>
<evidence type="ECO:0000313" key="2">
    <source>
        <dbReference type="EMBL" id="PON29350.1"/>
    </source>
</evidence>